<keyword evidence="2" id="KW-1185">Reference proteome</keyword>
<reference evidence="1 2" key="1">
    <citation type="journal article" date="2019" name="Commun. Biol.">
        <title>The bagworm genome reveals a unique fibroin gene that provides high tensile strength.</title>
        <authorList>
            <person name="Kono N."/>
            <person name="Nakamura H."/>
            <person name="Ohtoshi R."/>
            <person name="Tomita M."/>
            <person name="Numata K."/>
            <person name="Arakawa K."/>
        </authorList>
    </citation>
    <scope>NUCLEOTIDE SEQUENCE [LARGE SCALE GENOMIC DNA]</scope>
</reference>
<dbReference type="EMBL" id="BGZK01000290">
    <property type="protein sequence ID" value="GBP34568.1"/>
    <property type="molecule type" value="Genomic_DNA"/>
</dbReference>
<comment type="caution">
    <text evidence="1">The sequence shown here is derived from an EMBL/GenBank/DDBJ whole genome shotgun (WGS) entry which is preliminary data.</text>
</comment>
<protein>
    <submittedName>
        <fullName evidence="1">Uncharacterized protein</fullName>
    </submittedName>
</protein>
<sequence>MEWNRLLLGYLEKYQLINDCLDGFRSGRSADDYSLLTMVGRGQSRSKQKVLTSNGGKQLPSEWAGHGLAGWDKAAAAAKWAVRVSRLCVTKGCTIVLPTESGRCSDPETRIKFSEGLWCAESESDVQISELGLVSEIS</sequence>
<gene>
    <name evidence="1" type="ORF">EVAR_85288_1</name>
</gene>
<evidence type="ECO:0000313" key="1">
    <source>
        <dbReference type="EMBL" id="GBP34568.1"/>
    </source>
</evidence>
<accession>A0A4C1V6V0</accession>
<proteinExistence type="predicted"/>
<name>A0A4C1V6V0_EUMVA</name>
<dbReference type="AlphaFoldDB" id="A0A4C1V6V0"/>
<organism evidence="1 2">
    <name type="scientific">Eumeta variegata</name>
    <name type="common">Bagworm moth</name>
    <name type="synonym">Eumeta japonica</name>
    <dbReference type="NCBI Taxonomy" id="151549"/>
    <lineage>
        <taxon>Eukaryota</taxon>
        <taxon>Metazoa</taxon>
        <taxon>Ecdysozoa</taxon>
        <taxon>Arthropoda</taxon>
        <taxon>Hexapoda</taxon>
        <taxon>Insecta</taxon>
        <taxon>Pterygota</taxon>
        <taxon>Neoptera</taxon>
        <taxon>Endopterygota</taxon>
        <taxon>Lepidoptera</taxon>
        <taxon>Glossata</taxon>
        <taxon>Ditrysia</taxon>
        <taxon>Tineoidea</taxon>
        <taxon>Psychidae</taxon>
        <taxon>Oiketicinae</taxon>
        <taxon>Eumeta</taxon>
    </lineage>
</organism>
<evidence type="ECO:0000313" key="2">
    <source>
        <dbReference type="Proteomes" id="UP000299102"/>
    </source>
</evidence>
<dbReference type="Proteomes" id="UP000299102">
    <property type="component" value="Unassembled WGS sequence"/>
</dbReference>